<dbReference type="PANTHER" id="PTHR33393:SF11">
    <property type="entry name" value="POLYGLUTAMINE SYNTHESIS ACCESSORY PROTEIN RV0574C-RELATED"/>
    <property type="match status" value="1"/>
</dbReference>
<organism evidence="3 4">
    <name type="scientific">Crystallibacter crystallopoietes</name>
    <dbReference type="NCBI Taxonomy" id="37928"/>
    <lineage>
        <taxon>Bacteria</taxon>
        <taxon>Bacillati</taxon>
        <taxon>Actinomycetota</taxon>
        <taxon>Actinomycetes</taxon>
        <taxon>Micrococcales</taxon>
        <taxon>Micrococcaceae</taxon>
        <taxon>Crystallibacter</taxon>
    </lineage>
</organism>
<dbReference type="SMART" id="SM00854">
    <property type="entry name" value="PGA_cap"/>
    <property type="match status" value="1"/>
</dbReference>
<comment type="similarity">
    <text evidence="1">Belongs to the CapA family.</text>
</comment>
<dbReference type="STRING" id="37928.SAMN04489742_0964"/>
<dbReference type="InterPro" id="IPR019079">
    <property type="entry name" value="Capsule_synth_CapA"/>
</dbReference>
<dbReference type="InterPro" id="IPR052169">
    <property type="entry name" value="CW_Biosynth-Accessory"/>
</dbReference>
<dbReference type="EMBL" id="FNKH01000002">
    <property type="protein sequence ID" value="SDQ40010.1"/>
    <property type="molecule type" value="Genomic_DNA"/>
</dbReference>
<sequence length="379" mass="41145">MVLDRPWERVALMASDTIKLFLAGDVMTGRGIDQILPSPGSPKLREGYIRNARDYVALAEAANGPIPRPVEPDWPWGDALEIIGEAAPDARVVNLETSITNDGDFAPRKGIHYRMRPDNIACLTIAGIDVCVLANNHVLDFGVAGLTDTVDVLHGIGIRTAGAGRDAQEAWNPAVLSTGHGRMLIWSAGLESSGISPANAAGDHRPGVALLPDLSADSAALIIERVHAAKREGDLAVASLHWGSNWGYAVPRGQVQFAHRLIDGGIDIVHGHSSHHPRPIEVYRGQPILYGCGDLINDYEGISGYEQFRDDLRLLYFVTVDTRTRELHELRLVPMRSRRMRLERATGDDAAWLHRVLGDASSSFGTTISLANDGTMTAR</sequence>
<dbReference type="SUPFAM" id="SSF56300">
    <property type="entry name" value="Metallo-dependent phosphatases"/>
    <property type="match status" value="1"/>
</dbReference>
<accession>A0A1H1AK47</accession>
<reference evidence="3 4" key="1">
    <citation type="submission" date="2016-10" db="EMBL/GenBank/DDBJ databases">
        <authorList>
            <person name="de Groot N.N."/>
        </authorList>
    </citation>
    <scope>NUCLEOTIDE SEQUENCE [LARGE SCALE GENOMIC DNA]</scope>
    <source>
        <strain evidence="3 4">DSM 20117</strain>
    </source>
</reference>
<feature type="domain" description="Capsule synthesis protein CapA" evidence="2">
    <location>
        <begin position="19"/>
        <end position="299"/>
    </location>
</feature>
<evidence type="ECO:0000259" key="2">
    <source>
        <dbReference type="SMART" id="SM00854"/>
    </source>
</evidence>
<gene>
    <name evidence="3" type="ORF">SAMN04489742_0964</name>
</gene>
<keyword evidence="4" id="KW-1185">Reference proteome</keyword>
<dbReference type="PANTHER" id="PTHR33393">
    <property type="entry name" value="POLYGLUTAMINE SYNTHESIS ACCESSORY PROTEIN RV0574C-RELATED"/>
    <property type="match status" value="1"/>
</dbReference>
<evidence type="ECO:0000313" key="3">
    <source>
        <dbReference type="EMBL" id="SDQ40010.1"/>
    </source>
</evidence>
<dbReference type="CDD" id="cd07381">
    <property type="entry name" value="MPP_CapA"/>
    <property type="match status" value="1"/>
</dbReference>
<protein>
    <submittedName>
        <fullName evidence="3">Poly-gamma-glutamate synthesis protein (Capsule biosynthesis protein)</fullName>
    </submittedName>
</protein>
<name>A0A1H1AK47_9MICC</name>
<dbReference type="Pfam" id="PF09587">
    <property type="entry name" value="PGA_cap"/>
    <property type="match status" value="1"/>
</dbReference>
<dbReference type="InterPro" id="IPR029052">
    <property type="entry name" value="Metallo-depent_PP-like"/>
</dbReference>
<proteinExistence type="inferred from homology"/>
<evidence type="ECO:0000256" key="1">
    <source>
        <dbReference type="ARBA" id="ARBA00005662"/>
    </source>
</evidence>
<dbReference type="AlphaFoldDB" id="A0A1H1AK47"/>
<evidence type="ECO:0000313" key="4">
    <source>
        <dbReference type="Proteomes" id="UP000181917"/>
    </source>
</evidence>
<dbReference type="Gene3D" id="3.60.21.10">
    <property type="match status" value="1"/>
</dbReference>
<dbReference type="Proteomes" id="UP000181917">
    <property type="component" value="Unassembled WGS sequence"/>
</dbReference>